<evidence type="ECO:0000313" key="2">
    <source>
        <dbReference type="WBParaSite" id="ALUE_0001658801-mRNA-1"/>
    </source>
</evidence>
<dbReference type="Proteomes" id="UP000036681">
    <property type="component" value="Unplaced"/>
</dbReference>
<reference evidence="2" key="1">
    <citation type="submission" date="2017-02" db="UniProtKB">
        <authorList>
            <consortium name="WormBaseParasite"/>
        </authorList>
    </citation>
    <scope>IDENTIFICATION</scope>
</reference>
<organism evidence="1 2">
    <name type="scientific">Ascaris lumbricoides</name>
    <name type="common">Giant roundworm</name>
    <dbReference type="NCBI Taxonomy" id="6252"/>
    <lineage>
        <taxon>Eukaryota</taxon>
        <taxon>Metazoa</taxon>
        <taxon>Ecdysozoa</taxon>
        <taxon>Nematoda</taxon>
        <taxon>Chromadorea</taxon>
        <taxon>Rhabditida</taxon>
        <taxon>Spirurina</taxon>
        <taxon>Ascaridomorpha</taxon>
        <taxon>Ascaridoidea</taxon>
        <taxon>Ascarididae</taxon>
        <taxon>Ascaris</taxon>
    </lineage>
</organism>
<name>A0A0M3IEP1_ASCLU</name>
<keyword evidence="1" id="KW-1185">Reference proteome</keyword>
<sequence length="113" mass="12496">MNKPLYLALVDMEREGVYFLRSFSTSGVLPLLLLTASKCGTDLRTWSVRIRVSNKVQFPTLTNSTTSLTENHKTITCRQGVTNLAEAVIDVLHSTGCRNACVKRIVDLPNEVG</sequence>
<accession>A0A0M3IEP1</accession>
<dbReference type="AlphaFoldDB" id="A0A0M3IEP1"/>
<dbReference type="WBParaSite" id="ALUE_0001658801-mRNA-1">
    <property type="protein sequence ID" value="ALUE_0001658801-mRNA-1"/>
    <property type="gene ID" value="ALUE_0001658801"/>
</dbReference>
<evidence type="ECO:0000313" key="1">
    <source>
        <dbReference type="Proteomes" id="UP000036681"/>
    </source>
</evidence>
<protein>
    <submittedName>
        <fullName evidence="2">Uncharacterized protein</fullName>
    </submittedName>
</protein>
<proteinExistence type="predicted"/>